<dbReference type="PANTHER" id="PTHR33538:SF2">
    <property type="entry name" value="PROTEIN GAMETE EXPRESSED 1"/>
    <property type="match status" value="1"/>
</dbReference>
<reference evidence="1" key="1">
    <citation type="journal article" date="2021" name="bioRxiv">
        <title>Whole Genome Assembly and Annotation of Northern Wild Rice, Zizania palustris L., Supports a Whole Genome Duplication in the Zizania Genus.</title>
        <authorList>
            <person name="Haas M."/>
            <person name="Kono T."/>
            <person name="Macchietto M."/>
            <person name="Millas R."/>
            <person name="McGilp L."/>
            <person name="Shao M."/>
            <person name="Duquette J."/>
            <person name="Hirsch C.N."/>
            <person name="Kimball J."/>
        </authorList>
    </citation>
    <scope>NUCLEOTIDE SEQUENCE</scope>
    <source>
        <tissue evidence="1">Fresh leaf tissue</tissue>
    </source>
</reference>
<proteinExistence type="predicted"/>
<gene>
    <name evidence="1" type="ORF">GUJ93_ZPchr0007g4714</name>
</gene>
<dbReference type="OrthoDB" id="377549at2759"/>
<name>A0A8J5SSC5_ZIZPA</name>
<comment type="caution">
    <text evidence="1">The sequence shown here is derived from an EMBL/GenBank/DDBJ whole genome shotgun (WGS) entry which is preliminary data.</text>
</comment>
<keyword evidence="2" id="KW-1185">Reference proteome</keyword>
<protein>
    <submittedName>
        <fullName evidence="1">Uncharacterized protein</fullName>
    </submittedName>
</protein>
<organism evidence="1 2">
    <name type="scientific">Zizania palustris</name>
    <name type="common">Northern wild rice</name>
    <dbReference type="NCBI Taxonomy" id="103762"/>
    <lineage>
        <taxon>Eukaryota</taxon>
        <taxon>Viridiplantae</taxon>
        <taxon>Streptophyta</taxon>
        <taxon>Embryophyta</taxon>
        <taxon>Tracheophyta</taxon>
        <taxon>Spermatophyta</taxon>
        <taxon>Magnoliopsida</taxon>
        <taxon>Liliopsida</taxon>
        <taxon>Poales</taxon>
        <taxon>Poaceae</taxon>
        <taxon>BOP clade</taxon>
        <taxon>Oryzoideae</taxon>
        <taxon>Oryzeae</taxon>
        <taxon>Zizaniinae</taxon>
        <taxon>Zizania</taxon>
    </lineage>
</organism>
<dbReference type="EMBL" id="JAAALK010000282">
    <property type="protein sequence ID" value="KAG8079400.1"/>
    <property type="molecule type" value="Genomic_DNA"/>
</dbReference>
<dbReference type="Proteomes" id="UP000729402">
    <property type="component" value="Unassembled WGS sequence"/>
</dbReference>
<reference evidence="1" key="2">
    <citation type="submission" date="2021-02" db="EMBL/GenBank/DDBJ databases">
        <authorList>
            <person name="Kimball J.A."/>
            <person name="Haas M.W."/>
            <person name="Macchietto M."/>
            <person name="Kono T."/>
            <person name="Duquette J."/>
            <person name="Shao M."/>
        </authorList>
    </citation>
    <scope>NUCLEOTIDE SEQUENCE</scope>
    <source>
        <tissue evidence="1">Fresh leaf tissue</tissue>
    </source>
</reference>
<accession>A0A8J5SSC5</accession>
<dbReference type="InterPro" id="IPR040346">
    <property type="entry name" value="GEX1/Brambleberry"/>
</dbReference>
<evidence type="ECO:0000313" key="2">
    <source>
        <dbReference type="Proteomes" id="UP000729402"/>
    </source>
</evidence>
<dbReference type="PANTHER" id="PTHR33538">
    <property type="entry name" value="PROTEIN GAMETE EXPRESSED 1"/>
    <property type="match status" value="1"/>
</dbReference>
<evidence type="ECO:0000313" key="1">
    <source>
        <dbReference type="EMBL" id="KAG8079400.1"/>
    </source>
</evidence>
<dbReference type="AlphaFoldDB" id="A0A8J5SSC5"/>
<sequence>MDSFQSFGSSMISPICHLLLLVREEDYSSKERSIRGGLCITLMLEIVVIKLGADDFSRQFWIMSEVLLVRSVFLHSIFTYKDYEVLNHQLLPTLMEKVQTIEGNCRWR</sequence>